<organism evidence="3 4">
    <name type="scientific">Rhodovastum atsumiense</name>
    <dbReference type="NCBI Taxonomy" id="504468"/>
    <lineage>
        <taxon>Bacteria</taxon>
        <taxon>Pseudomonadati</taxon>
        <taxon>Pseudomonadota</taxon>
        <taxon>Alphaproteobacteria</taxon>
        <taxon>Acetobacterales</taxon>
        <taxon>Acetobacteraceae</taxon>
        <taxon>Rhodovastum</taxon>
    </lineage>
</organism>
<keyword evidence="2" id="KW-0472">Membrane</keyword>
<proteinExistence type="inferred from homology"/>
<dbReference type="InterPro" id="IPR010131">
    <property type="entry name" value="MdtP/NodT-like"/>
</dbReference>
<dbReference type="NCBIfam" id="TIGR01845">
    <property type="entry name" value="outer_NodT"/>
    <property type="match status" value="1"/>
</dbReference>
<evidence type="ECO:0000313" key="4">
    <source>
        <dbReference type="Proteomes" id="UP000325255"/>
    </source>
</evidence>
<keyword evidence="2" id="KW-0449">Lipoprotein</keyword>
<comment type="caution">
    <text evidence="3">The sequence shown here is derived from an EMBL/GenBank/DDBJ whole genome shotgun (WGS) entry which is preliminary data.</text>
</comment>
<dbReference type="GO" id="GO:0015562">
    <property type="term" value="F:efflux transmembrane transporter activity"/>
    <property type="evidence" value="ECO:0007669"/>
    <property type="project" value="InterPro"/>
</dbReference>
<dbReference type="PROSITE" id="PS51257">
    <property type="entry name" value="PROKAR_LIPOPROTEIN"/>
    <property type="match status" value="1"/>
</dbReference>
<dbReference type="EMBL" id="VWPK01000006">
    <property type="protein sequence ID" value="KAA5613397.1"/>
    <property type="molecule type" value="Genomic_DNA"/>
</dbReference>
<sequence>MQLRTFVLPLAVALAGCSLDPTYERPAAPIPTAWPTGPAYPALGIPAADAPAPDAIGWRDFFADPALQKLITLALQNNRDLRVAILNVAAQETQVRVQRSALFPTVNATASESASLAPYSSAPNNVTTRSFSAGIGTTAFELDLFGRVRSLTRQAFETYLGLEETRRSTQLSLVAQVANAYLIWLADQELLDLTRKTLESQERSYRLTQQTYDQGTATTLALRQAQTSVETARANLALYTRQLAQDRNALELLVAGPIPEETLRSRPLQATRLLTELPSGLPSEMLLRRPDVLAAEHNLKAANASIGAARAAFFPSISLTASGGTSSLQLSKLFQGGTGAWSFAPQITLPIFTGGANTANLDYAKLQKDINVAQYEKAIQTAFSEVADALAARGTYDQQIQAQQALVAAYADAYRLSEMRVRAGVDTYLTQLDSQRSLYSAQQSLITMQSQRLQNLVTLYKTLGGGWQERTVLAEQKSQK</sequence>
<comment type="subcellular location">
    <subcellularLocation>
        <location evidence="2">Cell membrane</location>
        <topology evidence="2">Lipid-anchor</topology>
    </subcellularLocation>
</comment>
<dbReference type="InterPro" id="IPR003423">
    <property type="entry name" value="OMP_efflux"/>
</dbReference>
<dbReference type="SUPFAM" id="SSF56954">
    <property type="entry name" value="Outer membrane efflux proteins (OEP)"/>
    <property type="match status" value="1"/>
</dbReference>
<keyword evidence="2" id="KW-0812">Transmembrane</keyword>
<evidence type="ECO:0000256" key="1">
    <source>
        <dbReference type="ARBA" id="ARBA00007613"/>
    </source>
</evidence>
<dbReference type="RefSeq" id="WP_150039508.1">
    <property type="nucleotide sequence ID" value="NZ_OW485601.1"/>
</dbReference>
<dbReference type="Gene3D" id="2.20.200.10">
    <property type="entry name" value="Outer membrane efflux proteins (OEP)"/>
    <property type="match status" value="1"/>
</dbReference>
<evidence type="ECO:0000313" key="3">
    <source>
        <dbReference type="EMBL" id="KAA5613397.1"/>
    </source>
</evidence>
<dbReference type="GO" id="GO:0005886">
    <property type="term" value="C:plasma membrane"/>
    <property type="evidence" value="ECO:0007669"/>
    <property type="project" value="UniProtKB-SubCell"/>
</dbReference>
<evidence type="ECO:0000256" key="2">
    <source>
        <dbReference type="RuleBase" id="RU362097"/>
    </source>
</evidence>
<dbReference type="Proteomes" id="UP000325255">
    <property type="component" value="Unassembled WGS sequence"/>
</dbReference>
<comment type="similarity">
    <text evidence="1 2">Belongs to the outer membrane factor (OMF) (TC 1.B.17) family.</text>
</comment>
<keyword evidence="2" id="KW-0564">Palmitate</keyword>
<name>A0A5M6IZZ3_9PROT</name>
<dbReference type="PANTHER" id="PTHR30203:SF32">
    <property type="entry name" value="CATION EFFLUX SYSTEM PROTEIN CUSC"/>
    <property type="match status" value="1"/>
</dbReference>
<gene>
    <name evidence="3" type="ORF">F1189_04875</name>
</gene>
<keyword evidence="4" id="KW-1185">Reference proteome</keyword>
<dbReference type="OrthoDB" id="9783100at2"/>
<accession>A0A5M6IZZ3</accession>
<dbReference type="Gene3D" id="1.20.1600.10">
    <property type="entry name" value="Outer membrane efflux proteins (OEP)"/>
    <property type="match status" value="1"/>
</dbReference>
<dbReference type="Pfam" id="PF02321">
    <property type="entry name" value="OEP"/>
    <property type="match status" value="2"/>
</dbReference>
<keyword evidence="2" id="KW-1134">Transmembrane beta strand</keyword>
<dbReference type="PANTHER" id="PTHR30203">
    <property type="entry name" value="OUTER MEMBRANE CATION EFFLUX PROTEIN"/>
    <property type="match status" value="1"/>
</dbReference>
<dbReference type="AlphaFoldDB" id="A0A5M6IZZ3"/>
<protein>
    <submittedName>
        <fullName evidence="3">Efflux transporter outer membrane subunit</fullName>
    </submittedName>
</protein>
<reference evidence="3 4" key="1">
    <citation type="submission" date="2019-09" db="EMBL/GenBank/DDBJ databases">
        <title>Genome sequence of Rhodovastum atsumiense, a diverse member of the Acetobacteraceae family of non-sulfur purple photosynthetic bacteria.</title>
        <authorList>
            <person name="Meyer T."/>
            <person name="Kyndt J."/>
        </authorList>
    </citation>
    <scope>NUCLEOTIDE SEQUENCE [LARGE SCALE GENOMIC DNA]</scope>
    <source>
        <strain evidence="3 4">DSM 21279</strain>
    </source>
</reference>